<accession>F4Q0B6</accession>
<feature type="transmembrane region" description="Helical" evidence="1">
    <location>
        <begin position="161"/>
        <end position="186"/>
    </location>
</feature>
<keyword evidence="1" id="KW-0812">Transmembrane</keyword>
<dbReference type="RefSeq" id="XP_004357090.1">
    <property type="nucleotide sequence ID" value="XM_004357035.1"/>
</dbReference>
<gene>
    <name evidence="2" type="ORF">DFA_03759</name>
</gene>
<evidence type="ECO:0000256" key="1">
    <source>
        <dbReference type="SAM" id="Phobius"/>
    </source>
</evidence>
<sequence length="274" mass="32270">MSRIQKISIGLAILYGLMFLWVGVYRFFSIYQTINVQQYIGENQRENNQEFKAFLPTSSCLDYKELIDVYRNRTEKTKDVIYSQELVFNSFSLKIASKESANPNGTWIDCDQNTGKSKFKHIYKFSIPFVVMSPFDMITMLVNQVLVLWEPVLSNLYQVRKLMVIEMIILTCQFLVHSTLLFYYLYRFVPSLREDLKDYPICFNNTSFQNFCNGDLIGENLNFKNFKKISWDFKSIIYCESIITIVLFILIIRVNDIILKDIEIQPNPSEQIVN</sequence>
<dbReference type="AlphaFoldDB" id="F4Q0B6"/>
<feature type="transmembrane region" description="Helical" evidence="1">
    <location>
        <begin position="125"/>
        <end position="149"/>
    </location>
</feature>
<name>F4Q0B6_CACFS</name>
<evidence type="ECO:0000313" key="2">
    <source>
        <dbReference type="EMBL" id="EGG18267.1"/>
    </source>
</evidence>
<proteinExistence type="predicted"/>
<feature type="transmembrane region" description="Helical" evidence="1">
    <location>
        <begin position="235"/>
        <end position="252"/>
    </location>
</feature>
<dbReference type="EMBL" id="GL883018">
    <property type="protein sequence ID" value="EGG18267.1"/>
    <property type="molecule type" value="Genomic_DNA"/>
</dbReference>
<keyword evidence="1" id="KW-1133">Transmembrane helix</keyword>
<dbReference type="Proteomes" id="UP000007797">
    <property type="component" value="Unassembled WGS sequence"/>
</dbReference>
<organism evidence="2 3">
    <name type="scientific">Cavenderia fasciculata</name>
    <name type="common">Slime mold</name>
    <name type="synonym">Dictyostelium fasciculatum</name>
    <dbReference type="NCBI Taxonomy" id="261658"/>
    <lineage>
        <taxon>Eukaryota</taxon>
        <taxon>Amoebozoa</taxon>
        <taxon>Evosea</taxon>
        <taxon>Eumycetozoa</taxon>
        <taxon>Dictyostelia</taxon>
        <taxon>Acytosteliales</taxon>
        <taxon>Cavenderiaceae</taxon>
        <taxon>Cavenderia</taxon>
    </lineage>
</organism>
<evidence type="ECO:0000313" key="3">
    <source>
        <dbReference type="Proteomes" id="UP000007797"/>
    </source>
</evidence>
<reference evidence="3" key="1">
    <citation type="journal article" date="2011" name="Genome Res.">
        <title>Phylogeny-wide analysis of social amoeba genomes highlights ancient origins for complex intercellular communication.</title>
        <authorList>
            <person name="Heidel A.J."/>
            <person name="Lawal H.M."/>
            <person name="Felder M."/>
            <person name="Schilde C."/>
            <person name="Helps N.R."/>
            <person name="Tunggal B."/>
            <person name="Rivero F."/>
            <person name="John U."/>
            <person name="Schleicher M."/>
            <person name="Eichinger L."/>
            <person name="Platzer M."/>
            <person name="Noegel A.A."/>
            <person name="Schaap P."/>
            <person name="Gloeckner G."/>
        </authorList>
    </citation>
    <scope>NUCLEOTIDE SEQUENCE [LARGE SCALE GENOMIC DNA]</scope>
    <source>
        <strain evidence="3">SH3</strain>
    </source>
</reference>
<keyword evidence="3" id="KW-1185">Reference proteome</keyword>
<protein>
    <recommendedName>
        <fullName evidence="4">Transmembrane protein</fullName>
    </recommendedName>
</protein>
<dbReference type="KEGG" id="dfa:DFA_03759"/>
<keyword evidence="1" id="KW-0472">Membrane</keyword>
<feature type="transmembrane region" description="Helical" evidence="1">
    <location>
        <begin position="7"/>
        <end position="28"/>
    </location>
</feature>
<evidence type="ECO:0008006" key="4">
    <source>
        <dbReference type="Google" id="ProtNLM"/>
    </source>
</evidence>
<dbReference type="GeneID" id="14870437"/>